<comment type="caution">
    <text evidence="2">The sequence shown here is derived from an EMBL/GenBank/DDBJ whole genome shotgun (WGS) entry which is preliminary data.</text>
</comment>
<keyword evidence="3" id="KW-1185">Reference proteome</keyword>
<feature type="region of interest" description="Disordered" evidence="1">
    <location>
        <begin position="52"/>
        <end position="140"/>
    </location>
</feature>
<feature type="compositionally biased region" description="Basic residues" evidence="1">
    <location>
        <begin position="123"/>
        <end position="133"/>
    </location>
</feature>
<proteinExistence type="predicted"/>
<name>A0A1V4A069_9ACTN</name>
<sequence length="140" mass="14558">MLYLLPNLTGRSPPGRAPTGCPGRGFESPVRPATPGTAPRRVVGIAHVHPVRGRPSALRCTAPDAAGPALRADDATFETRPSAEPQRAPTPAGHPPPPSGIPPAATTVRDSARPTNARDPARPRRTPCRRARSRTPGPAG</sequence>
<protein>
    <submittedName>
        <fullName evidence="2">Uncharacterized protein</fullName>
    </submittedName>
</protein>
<evidence type="ECO:0000313" key="2">
    <source>
        <dbReference type="EMBL" id="OON71643.1"/>
    </source>
</evidence>
<evidence type="ECO:0000313" key="3">
    <source>
        <dbReference type="Proteomes" id="UP000190539"/>
    </source>
</evidence>
<accession>A0A1V4A069</accession>
<organism evidence="2 3">
    <name type="scientific">Streptomyces tsukubensis</name>
    <dbReference type="NCBI Taxonomy" id="83656"/>
    <lineage>
        <taxon>Bacteria</taxon>
        <taxon>Bacillati</taxon>
        <taxon>Actinomycetota</taxon>
        <taxon>Actinomycetes</taxon>
        <taxon>Kitasatosporales</taxon>
        <taxon>Streptomycetaceae</taxon>
        <taxon>Streptomyces</taxon>
    </lineage>
</organism>
<feature type="compositionally biased region" description="Pro residues" evidence="1">
    <location>
        <begin position="92"/>
        <end position="101"/>
    </location>
</feature>
<dbReference type="EMBL" id="MVFC01000051">
    <property type="protein sequence ID" value="OON71643.1"/>
    <property type="molecule type" value="Genomic_DNA"/>
</dbReference>
<dbReference type="OrthoDB" id="4327180at2"/>
<reference evidence="2 3" key="1">
    <citation type="submission" date="2017-02" db="EMBL/GenBank/DDBJ databases">
        <title>Draft Genome Sequence of Streptomyces tsukubaensis F601, a Producer of the immunosuppressant tacrolimus FK506.</title>
        <authorList>
            <person name="Zong G."/>
            <person name="Zhong C."/>
            <person name="Fu J."/>
            <person name="Qin R."/>
            <person name="Cao G."/>
        </authorList>
    </citation>
    <scope>NUCLEOTIDE SEQUENCE [LARGE SCALE GENOMIC DNA]</scope>
    <source>
        <strain evidence="2 3">F601</strain>
    </source>
</reference>
<feature type="region of interest" description="Disordered" evidence="1">
    <location>
        <begin position="1"/>
        <end position="40"/>
    </location>
</feature>
<dbReference type="AlphaFoldDB" id="A0A1V4A069"/>
<gene>
    <name evidence="2" type="ORF">B1H18_32905</name>
</gene>
<dbReference type="Proteomes" id="UP000190539">
    <property type="component" value="Unassembled WGS sequence"/>
</dbReference>
<evidence type="ECO:0000256" key="1">
    <source>
        <dbReference type="SAM" id="MobiDB-lite"/>
    </source>
</evidence>